<sequence length="369" mass="36855">MPLLLFAYVAFVGLGLPDPLPGALWPVLRPEYGLPVAALGALLLAVSAGTMVASILSGPAITRFGTGGVLAGSIGLTALAALGAALAPPWAGLVLLALLSGLGAGAVDAAMNGFAAARFAPRHLNWMHACWGLGATLGPGLAAGMLALGASWRAVYLVVGLMLALLALSFALTRSRWGGPEPASGPGLPALDVLRNRMARRQIAAFFLYCGVEAGTGQWLATILVASRGADPAAAGVATTLFWAALALGRVGLGFVVDRMGADRMLRLAVLVAALASAGFAVLPGPLALVSVGLLAVALAPLYPTLMALTPARLGAAAARHAVGFQVAAATLGVGLLPALLGLAPIALVPALLAGLALMLALLVLRIAR</sequence>
<organism evidence="9 10">
    <name type="scientific">Roseicella aquatilis</name>
    <dbReference type="NCBI Taxonomy" id="2527868"/>
    <lineage>
        <taxon>Bacteria</taxon>
        <taxon>Pseudomonadati</taxon>
        <taxon>Pseudomonadota</taxon>
        <taxon>Alphaproteobacteria</taxon>
        <taxon>Acetobacterales</taxon>
        <taxon>Roseomonadaceae</taxon>
        <taxon>Roseicella</taxon>
    </lineage>
</organism>
<dbReference type="InterPro" id="IPR011701">
    <property type="entry name" value="MFS"/>
</dbReference>
<evidence type="ECO:0000256" key="6">
    <source>
        <dbReference type="ARBA" id="ARBA00023136"/>
    </source>
</evidence>
<accession>A0A4R4DWA6</accession>
<name>A0A4R4DWA6_9PROT</name>
<protein>
    <submittedName>
        <fullName evidence="9">MFS transporter</fullName>
    </submittedName>
</protein>
<dbReference type="InterPro" id="IPR036259">
    <property type="entry name" value="MFS_trans_sf"/>
</dbReference>
<dbReference type="InterPro" id="IPR051788">
    <property type="entry name" value="MFS_Transporter"/>
</dbReference>
<feature type="domain" description="Major facilitator superfamily (MFS) profile" evidence="8">
    <location>
        <begin position="3"/>
        <end position="369"/>
    </location>
</feature>
<evidence type="ECO:0000256" key="4">
    <source>
        <dbReference type="ARBA" id="ARBA00022692"/>
    </source>
</evidence>
<dbReference type="SUPFAM" id="SSF103473">
    <property type="entry name" value="MFS general substrate transporter"/>
    <property type="match status" value="1"/>
</dbReference>
<dbReference type="GO" id="GO:0012505">
    <property type="term" value="C:endomembrane system"/>
    <property type="evidence" value="ECO:0007669"/>
    <property type="project" value="UniProtKB-SubCell"/>
</dbReference>
<comment type="caution">
    <text evidence="9">The sequence shown here is derived from an EMBL/GenBank/DDBJ whole genome shotgun (WGS) entry which is preliminary data.</text>
</comment>
<dbReference type="PANTHER" id="PTHR23514:SF3">
    <property type="entry name" value="BYPASS OF STOP CODON PROTEIN 6"/>
    <property type="match status" value="1"/>
</dbReference>
<reference evidence="9 10" key="1">
    <citation type="submission" date="2019-03" db="EMBL/GenBank/DDBJ databases">
        <title>Paracraurococcus aquatilis NE82 genome sequence.</title>
        <authorList>
            <person name="Zhao Y."/>
            <person name="Du Z."/>
        </authorList>
    </citation>
    <scope>NUCLEOTIDE SEQUENCE [LARGE SCALE GENOMIC DNA]</scope>
    <source>
        <strain evidence="9 10">NE82</strain>
    </source>
</reference>
<keyword evidence="6 7" id="KW-0472">Membrane</keyword>
<dbReference type="InterPro" id="IPR020846">
    <property type="entry name" value="MFS_dom"/>
</dbReference>
<comment type="subcellular location">
    <subcellularLocation>
        <location evidence="1">Endomembrane system</location>
        <topology evidence="1">Multi-pass membrane protein</topology>
    </subcellularLocation>
</comment>
<keyword evidence="5 7" id="KW-1133">Transmembrane helix</keyword>
<evidence type="ECO:0000256" key="2">
    <source>
        <dbReference type="ARBA" id="ARBA00008335"/>
    </source>
</evidence>
<feature type="transmembrane region" description="Helical" evidence="7">
    <location>
        <begin position="68"/>
        <end position="87"/>
    </location>
</feature>
<keyword evidence="3" id="KW-0813">Transport</keyword>
<feature type="transmembrane region" description="Helical" evidence="7">
    <location>
        <begin position="265"/>
        <end position="283"/>
    </location>
</feature>
<dbReference type="AlphaFoldDB" id="A0A4R4DWA6"/>
<evidence type="ECO:0000256" key="7">
    <source>
        <dbReference type="SAM" id="Phobius"/>
    </source>
</evidence>
<evidence type="ECO:0000256" key="1">
    <source>
        <dbReference type="ARBA" id="ARBA00004127"/>
    </source>
</evidence>
<evidence type="ECO:0000313" key="9">
    <source>
        <dbReference type="EMBL" id="TCZ66658.1"/>
    </source>
</evidence>
<feature type="transmembrane region" description="Helical" evidence="7">
    <location>
        <begin position="93"/>
        <end position="117"/>
    </location>
</feature>
<dbReference type="PANTHER" id="PTHR23514">
    <property type="entry name" value="BYPASS OF STOP CODON PROTEIN 6"/>
    <property type="match status" value="1"/>
</dbReference>
<evidence type="ECO:0000256" key="5">
    <source>
        <dbReference type="ARBA" id="ARBA00022989"/>
    </source>
</evidence>
<evidence type="ECO:0000259" key="8">
    <source>
        <dbReference type="PROSITE" id="PS50850"/>
    </source>
</evidence>
<dbReference type="GO" id="GO:0016020">
    <property type="term" value="C:membrane"/>
    <property type="evidence" value="ECO:0007669"/>
    <property type="project" value="TreeGrafter"/>
</dbReference>
<evidence type="ECO:0000256" key="3">
    <source>
        <dbReference type="ARBA" id="ARBA00022448"/>
    </source>
</evidence>
<keyword evidence="10" id="KW-1185">Reference proteome</keyword>
<comment type="similarity">
    <text evidence="2">Belongs to the major facilitator superfamily.</text>
</comment>
<keyword evidence="4 7" id="KW-0812">Transmembrane</keyword>
<evidence type="ECO:0000313" key="10">
    <source>
        <dbReference type="Proteomes" id="UP000295023"/>
    </source>
</evidence>
<feature type="transmembrane region" description="Helical" evidence="7">
    <location>
        <begin position="233"/>
        <end position="253"/>
    </location>
</feature>
<dbReference type="OrthoDB" id="9795150at2"/>
<feature type="transmembrane region" description="Helical" evidence="7">
    <location>
        <begin position="289"/>
        <end position="310"/>
    </location>
</feature>
<dbReference type="Gene3D" id="1.20.1250.20">
    <property type="entry name" value="MFS general substrate transporter like domains"/>
    <property type="match status" value="2"/>
</dbReference>
<feature type="transmembrane region" description="Helical" evidence="7">
    <location>
        <begin position="154"/>
        <end position="172"/>
    </location>
</feature>
<feature type="transmembrane region" description="Helical" evidence="7">
    <location>
        <begin position="347"/>
        <end position="368"/>
    </location>
</feature>
<dbReference type="Pfam" id="PF07690">
    <property type="entry name" value="MFS_1"/>
    <property type="match status" value="1"/>
</dbReference>
<feature type="transmembrane region" description="Helical" evidence="7">
    <location>
        <begin position="32"/>
        <end position="56"/>
    </location>
</feature>
<gene>
    <name evidence="9" type="ORF">EXY23_00655</name>
</gene>
<feature type="transmembrane region" description="Helical" evidence="7">
    <location>
        <begin position="203"/>
        <end position="227"/>
    </location>
</feature>
<dbReference type="GO" id="GO:0022857">
    <property type="term" value="F:transmembrane transporter activity"/>
    <property type="evidence" value="ECO:0007669"/>
    <property type="project" value="InterPro"/>
</dbReference>
<dbReference type="PROSITE" id="PS50850">
    <property type="entry name" value="MFS"/>
    <property type="match status" value="1"/>
</dbReference>
<dbReference type="Proteomes" id="UP000295023">
    <property type="component" value="Unassembled WGS sequence"/>
</dbReference>
<dbReference type="RefSeq" id="WP_132283629.1">
    <property type="nucleotide sequence ID" value="NZ_SKBM01000001.1"/>
</dbReference>
<dbReference type="EMBL" id="SKBM01000001">
    <property type="protein sequence ID" value="TCZ66658.1"/>
    <property type="molecule type" value="Genomic_DNA"/>
</dbReference>
<feature type="transmembrane region" description="Helical" evidence="7">
    <location>
        <begin position="129"/>
        <end position="148"/>
    </location>
</feature>
<feature type="transmembrane region" description="Helical" evidence="7">
    <location>
        <begin position="322"/>
        <end position="341"/>
    </location>
</feature>
<proteinExistence type="inferred from homology"/>